<name>A0ABR2YTL7_9CHLO</name>
<dbReference type="Gene3D" id="2.130.10.30">
    <property type="entry name" value="Regulator of chromosome condensation 1/beta-lactamase-inhibitor protein II"/>
    <property type="match status" value="2"/>
</dbReference>
<evidence type="ECO:0000313" key="8">
    <source>
        <dbReference type="Proteomes" id="UP001491310"/>
    </source>
</evidence>
<dbReference type="Proteomes" id="UP001491310">
    <property type="component" value="Unassembled WGS sequence"/>
</dbReference>
<evidence type="ECO:0000259" key="6">
    <source>
        <dbReference type="PROSITE" id="PS50237"/>
    </source>
</evidence>
<protein>
    <recommendedName>
        <fullName evidence="6">HECT domain-containing protein</fullName>
    </recommendedName>
</protein>
<dbReference type="InterPro" id="IPR000408">
    <property type="entry name" value="Reg_chr_condens"/>
</dbReference>
<dbReference type="SUPFAM" id="SSF56204">
    <property type="entry name" value="Hect, E3 ligase catalytic domain"/>
    <property type="match status" value="1"/>
</dbReference>
<comment type="caution">
    <text evidence="7">The sequence shown here is derived from an EMBL/GenBank/DDBJ whole genome shotgun (WGS) entry which is preliminary data.</text>
</comment>
<dbReference type="CDD" id="cd00078">
    <property type="entry name" value="HECTc"/>
    <property type="match status" value="1"/>
</dbReference>
<organism evidence="7 8">
    <name type="scientific">Coccomyxa subellipsoidea</name>
    <dbReference type="NCBI Taxonomy" id="248742"/>
    <lineage>
        <taxon>Eukaryota</taxon>
        <taxon>Viridiplantae</taxon>
        <taxon>Chlorophyta</taxon>
        <taxon>core chlorophytes</taxon>
        <taxon>Trebouxiophyceae</taxon>
        <taxon>Trebouxiophyceae incertae sedis</taxon>
        <taxon>Coccomyxaceae</taxon>
        <taxon>Coccomyxa</taxon>
    </lineage>
</organism>
<accession>A0ABR2YTL7</accession>
<evidence type="ECO:0000256" key="3">
    <source>
        <dbReference type="PROSITE-ProRule" id="PRU00104"/>
    </source>
</evidence>
<keyword evidence="1" id="KW-0677">Repeat</keyword>
<dbReference type="PRINTS" id="PR00633">
    <property type="entry name" value="RCCNDNSATION"/>
</dbReference>
<reference evidence="7 8" key="1">
    <citation type="journal article" date="2024" name="Nat. Commun.">
        <title>Phylogenomics reveals the evolutionary origins of lichenization in chlorophyte algae.</title>
        <authorList>
            <person name="Puginier C."/>
            <person name="Libourel C."/>
            <person name="Otte J."/>
            <person name="Skaloud P."/>
            <person name="Haon M."/>
            <person name="Grisel S."/>
            <person name="Petersen M."/>
            <person name="Berrin J.G."/>
            <person name="Delaux P.M."/>
            <person name="Dal Grande F."/>
            <person name="Keller J."/>
        </authorList>
    </citation>
    <scope>NUCLEOTIDE SEQUENCE [LARGE SCALE GENOMIC DNA]</scope>
    <source>
        <strain evidence="7 8">SAG 216-7</strain>
    </source>
</reference>
<dbReference type="EMBL" id="JALJOT010000005">
    <property type="protein sequence ID" value="KAK9915204.1"/>
    <property type="molecule type" value="Genomic_DNA"/>
</dbReference>
<dbReference type="InterPro" id="IPR058923">
    <property type="entry name" value="RCC1-like_dom"/>
</dbReference>
<feature type="repeat" description="RCC1" evidence="4">
    <location>
        <begin position="246"/>
        <end position="295"/>
    </location>
</feature>
<evidence type="ECO:0000256" key="4">
    <source>
        <dbReference type="PROSITE-ProRule" id="PRU00235"/>
    </source>
</evidence>
<gene>
    <name evidence="7" type="ORF">WJX75_006108</name>
</gene>
<feature type="domain" description="HECT" evidence="6">
    <location>
        <begin position="783"/>
        <end position="1113"/>
    </location>
</feature>
<dbReference type="InterPro" id="IPR000569">
    <property type="entry name" value="HECT_dom"/>
</dbReference>
<dbReference type="Pfam" id="PF00632">
    <property type="entry name" value="HECT"/>
    <property type="match status" value="1"/>
</dbReference>
<dbReference type="InterPro" id="IPR051709">
    <property type="entry name" value="Ub-ligase/GTPase-reg"/>
</dbReference>
<dbReference type="Gene3D" id="3.90.1750.10">
    <property type="entry name" value="Hect, E3 ligase catalytic domains"/>
    <property type="match status" value="1"/>
</dbReference>
<feature type="repeat" description="RCC1" evidence="4">
    <location>
        <begin position="141"/>
        <end position="193"/>
    </location>
</feature>
<feature type="active site" description="Glycyl thioester intermediate" evidence="3">
    <location>
        <position position="1081"/>
    </location>
</feature>
<evidence type="ECO:0000256" key="1">
    <source>
        <dbReference type="ARBA" id="ARBA00022737"/>
    </source>
</evidence>
<keyword evidence="8" id="KW-1185">Reference proteome</keyword>
<dbReference type="SMART" id="SM00119">
    <property type="entry name" value="HECTc"/>
    <property type="match status" value="1"/>
</dbReference>
<dbReference type="Gene3D" id="3.30.2160.10">
    <property type="entry name" value="Hect, E3 ligase catalytic domain"/>
    <property type="match status" value="1"/>
</dbReference>
<proteinExistence type="predicted"/>
<dbReference type="PROSITE" id="PS50237">
    <property type="entry name" value="HECT"/>
    <property type="match status" value="1"/>
</dbReference>
<dbReference type="PANTHER" id="PTHR45622">
    <property type="entry name" value="UBIQUITIN-PROTEIN LIGASE E3A-RELATED"/>
    <property type="match status" value="1"/>
</dbReference>
<feature type="repeat" description="RCC1" evidence="4">
    <location>
        <begin position="37"/>
        <end position="88"/>
    </location>
</feature>
<evidence type="ECO:0000256" key="5">
    <source>
        <dbReference type="SAM" id="MobiDB-lite"/>
    </source>
</evidence>
<feature type="repeat" description="RCC1" evidence="4">
    <location>
        <begin position="89"/>
        <end position="140"/>
    </location>
</feature>
<feature type="repeat" description="RCC1" evidence="4">
    <location>
        <begin position="296"/>
        <end position="354"/>
    </location>
</feature>
<feature type="region of interest" description="Disordered" evidence="5">
    <location>
        <begin position="1"/>
        <end position="28"/>
    </location>
</feature>
<dbReference type="InterPro" id="IPR035983">
    <property type="entry name" value="Hect_E3_ubiquitin_ligase"/>
</dbReference>
<keyword evidence="2 3" id="KW-0833">Ubl conjugation pathway</keyword>
<dbReference type="Pfam" id="PF25390">
    <property type="entry name" value="WD40_RLD"/>
    <property type="match status" value="1"/>
</dbReference>
<dbReference type="PROSITE" id="PS50012">
    <property type="entry name" value="RCC1_3"/>
    <property type="match status" value="6"/>
</dbReference>
<dbReference type="PANTHER" id="PTHR45622:SF60">
    <property type="entry name" value="UBIQUITIN-PROTEIN LIGASE E3A"/>
    <property type="match status" value="1"/>
</dbReference>
<dbReference type="SUPFAM" id="SSF50985">
    <property type="entry name" value="RCC1/BLIP-II"/>
    <property type="match status" value="2"/>
</dbReference>
<dbReference type="InterPro" id="IPR009091">
    <property type="entry name" value="RCC1/BLIP-II"/>
</dbReference>
<evidence type="ECO:0000313" key="7">
    <source>
        <dbReference type="EMBL" id="KAK9915204.1"/>
    </source>
</evidence>
<evidence type="ECO:0000256" key="2">
    <source>
        <dbReference type="ARBA" id="ARBA00022786"/>
    </source>
</evidence>
<sequence>METGEDSRPPSPSQPMEADGMERQLSWALPELPPAVSSLYTWGRSDLGQTGSGRDQNSTAPEPVQALHGKDVVHAAGGSYNSAFVTRDGELYTTGSNDAGQLGVKGREVALEPIRVSALEMNNVHGVACGQGHMLAVVDNGHLAAWGSNEYGQLGNGEEGANAAQPRVLKRIRGAHFARVAAGATHSLALTSSGQVYSFGEGSFGALGHGDASNRSRPALVQALWPEAIVSIAAGEYFSAAVSLSGRVFTWGRNKYGQLGNGGFGNAFLPQPVPGIQNAVQVACGDHHCIALTRWGEVYSWGLHSSGQLGQGSDLGSEALNGCLCSPKKVDALAGHFVRQVSTGARHSFFVGPGEQLWGSGANDEGQLALQNAPSVHLFTRVPSLPGLPVRFAVATGDHSIAVVEEPGLQNGGLQRRTSGPCRSCMMTLQMPPDLLHYAEAATVPSASRREVQMLSQAVEDVFSSPAVMLATFEVQHTFSNSIDANADAEAAAAAAAGTQNRGGPASTAQDHGLDLTFMNALYTALLKVYSTELVATLGGACSRLLDGLAQHLSAPRPHAGASSPDALLAPRAIFALLQSPINADASGIGEQLVSQLCMCVAKLSAEQRQALLRWLSELPADQFGARNVRPLQRHISGLARRQGPQDARDALMRALQLLGLMFGANERHARKVAFSEFYNQALSDSMDVQDEYIAWRRAKEGAKRQRGLTELVSLCDVPFVLSPEAKGRIFKVEAALQMHHQMHSFSVNALLQGVNPQLVQFLDIRIRRERVLEDALNQIVGRPHELKKPLRVTFVSQGVDEEGLDQGGVKKEFFQLLTREIFNQAYGMFVFNEETRTYWFNATSMEAETEFTLVGQLMGLAIYNSVILDAHFPHCLYLELLGRRPTFQDLKQAMPELGRGLQQLLDFDGDVEAVFARSFEVEYEFFGQMRTDELKPGGADIPVTCDNRQEFVDLMTDYYLSKSVARQFRAFATGFHSVAGGPALSLLRDEELELLVCGLPHLDFDALEAAARYEGGFSADHPTMRQFWRTVKALPLEKKRRLLAFATGSDRAPVGGLGKMTLIIQRSGPDSDRLPTAHTCFNYLLLPEYSSEDKLKSRLLTAIENAQGFGLQ</sequence>
<dbReference type="Gene3D" id="3.30.2410.10">
    <property type="entry name" value="Hect, E3 ligase catalytic domain"/>
    <property type="match status" value="1"/>
</dbReference>
<feature type="repeat" description="RCC1" evidence="4">
    <location>
        <begin position="194"/>
        <end position="245"/>
    </location>
</feature>